<feature type="non-terminal residue" evidence="1">
    <location>
        <position position="1"/>
    </location>
</feature>
<dbReference type="EMBL" id="HACG01003301">
    <property type="protein sequence ID" value="CEK50166.1"/>
    <property type="molecule type" value="Transcribed_RNA"/>
</dbReference>
<name>A0A0B6Y2T7_9EUPU</name>
<dbReference type="AlphaFoldDB" id="A0A0B6Y2T7"/>
<proteinExistence type="predicted"/>
<gene>
    <name evidence="1" type="primary">ORF10043</name>
</gene>
<evidence type="ECO:0000313" key="1">
    <source>
        <dbReference type="EMBL" id="CEK50166.1"/>
    </source>
</evidence>
<reference evidence="1" key="1">
    <citation type="submission" date="2014-12" db="EMBL/GenBank/DDBJ databases">
        <title>Insight into the proteome of Arion vulgaris.</title>
        <authorList>
            <person name="Aradska J."/>
            <person name="Bulat T."/>
            <person name="Smidak R."/>
            <person name="Sarate P."/>
            <person name="Gangsoo J."/>
            <person name="Sialana F."/>
            <person name="Bilban M."/>
            <person name="Lubec G."/>
        </authorList>
    </citation>
    <scope>NUCLEOTIDE SEQUENCE</scope>
    <source>
        <tissue evidence="1">Skin</tissue>
    </source>
</reference>
<protein>
    <submittedName>
        <fullName evidence="1">Uncharacterized protein</fullName>
    </submittedName>
</protein>
<accession>A0A0B6Y2T7</accession>
<sequence length="51" mass="5700">LLHKAATTSLVTSCPPFSKYVAHNVTTIDINQKYSDRNSQLNRDSPITQPQ</sequence>
<organism evidence="1">
    <name type="scientific">Arion vulgaris</name>
    <dbReference type="NCBI Taxonomy" id="1028688"/>
    <lineage>
        <taxon>Eukaryota</taxon>
        <taxon>Metazoa</taxon>
        <taxon>Spiralia</taxon>
        <taxon>Lophotrochozoa</taxon>
        <taxon>Mollusca</taxon>
        <taxon>Gastropoda</taxon>
        <taxon>Heterobranchia</taxon>
        <taxon>Euthyneura</taxon>
        <taxon>Panpulmonata</taxon>
        <taxon>Eupulmonata</taxon>
        <taxon>Stylommatophora</taxon>
        <taxon>Helicina</taxon>
        <taxon>Arionoidea</taxon>
        <taxon>Arionidae</taxon>
        <taxon>Arion</taxon>
    </lineage>
</organism>